<evidence type="ECO:0000313" key="4">
    <source>
        <dbReference type="Proteomes" id="UP001162891"/>
    </source>
</evidence>
<reference evidence="4" key="1">
    <citation type="journal article" date="2022" name="Int. J. Syst. Evol. Microbiol.">
        <title>Anaeromyxobacter oryzae sp. nov., Anaeromyxobacter diazotrophicus sp. nov. and Anaeromyxobacter paludicola sp. nov., isolated from paddy soils.</title>
        <authorList>
            <person name="Itoh H."/>
            <person name="Xu Z."/>
            <person name="Mise K."/>
            <person name="Masuda Y."/>
            <person name="Ushijima N."/>
            <person name="Hayakawa C."/>
            <person name="Shiratori Y."/>
            <person name="Senoo K."/>
        </authorList>
    </citation>
    <scope>NUCLEOTIDE SEQUENCE [LARGE SCALE GENOMIC DNA]</scope>
    <source>
        <strain evidence="4">Red232</strain>
    </source>
</reference>
<gene>
    <name evidence="3" type="ORF">AMOR_19760</name>
</gene>
<keyword evidence="4" id="KW-1185">Reference proteome</keyword>
<dbReference type="PANTHER" id="PTHR33741">
    <property type="entry name" value="TRANSMEMBRANE PROTEIN DDB_G0269096-RELATED"/>
    <property type="match status" value="1"/>
</dbReference>
<feature type="transmembrane region" description="Helical" evidence="1">
    <location>
        <begin position="94"/>
        <end position="117"/>
    </location>
</feature>
<keyword evidence="1" id="KW-0472">Membrane</keyword>
<feature type="domain" description="HPP transmembrane region" evidence="2">
    <location>
        <begin position="41"/>
        <end position="197"/>
    </location>
</feature>
<organism evidence="3 4">
    <name type="scientific">Anaeromyxobacter oryzae</name>
    <dbReference type="NCBI Taxonomy" id="2918170"/>
    <lineage>
        <taxon>Bacteria</taxon>
        <taxon>Pseudomonadati</taxon>
        <taxon>Myxococcota</taxon>
        <taxon>Myxococcia</taxon>
        <taxon>Myxococcales</taxon>
        <taxon>Cystobacterineae</taxon>
        <taxon>Anaeromyxobacteraceae</taxon>
        <taxon>Anaeromyxobacter</taxon>
    </lineage>
</organism>
<dbReference type="EMBL" id="AP025591">
    <property type="protein sequence ID" value="BDG02980.1"/>
    <property type="molecule type" value="Genomic_DNA"/>
</dbReference>
<dbReference type="PANTHER" id="PTHR33741:SF5">
    <property type="entry name" value="TRANSMEMBRANE PROTEIN DDB_G0269096-RELATED"/>
    <property type="match status" value="1"/>
</dbReference>
<dbReference type="InterPro" id="IPR007065">
    <property type="entry name" value="HPP"/>
</dbReference>
<evidence type="ECO:0000259" key="2">
    <source>
        <dbReference type="Pfam" id="PF04982"/>
    </source>
</evidence>
<evidence type="ECO:0000256" key="1">
    <source>
        <dbReference type="SAM" id="Phobius"/>
    </source>
</evidence>
<keyword evidence="1" id="KW-1133">Transmembrane helix</keyword>
<name>A0ABN6MRU4_9BACT</name>
<dbReference type="InterPro" id="IPR058581">
    <property type="entry name" value="TM_HPP"/>
</dbReference>
<dbReference type="Pfam" id="PF04982">
    <property type="entry name" value="TM_HPP"/>
    <property type="match status" value="1"/>
</dbReference>
<dbReference type="RefSeq" id="WP_248360658.1">
    <property type="nucleotide sequence ID" value="NZ_AP025591.1"/>
</dbReference>
<feature type="transmembrane region" description="Helical" evidence="1">
    <location>
        <begin position="42"/>
        <end position="62"/>
    </location>
</feature>
<sequence>MAEARARRHPVDLAEPAVTRGLLARLRLTALLHRFDERHVRAAFMLVNGFVTIALLGVLAWISRQPFVFPSLGPTAFLFFFNPSSPSATPRNAIVGHAIGIACGYASLVLFGLEHAGAATAVGVTPPRVLAAALSFAFTGSLMILARAAHPPAGATTLLISLGAITAPPHLLLIEVAVALLALQAIGINRLAGLDYPLWARRSADS</sequence>
<keyword evidence="1" id="KW-0812">Transmembrane</keyword>
<proteinExistence type="predicted"/>
<accession>A0ABN6MRU4</accession>
<feature type="transmembrane region" description="Helical" evidence="1">
    <location>
        <begin position="129"/>
        <end position="150"/>
    </location>
</feature>
<feature type="transmembrane region" description="Helical" evidence="1">
    <location>
        <begin position="170"/>
        <end position="192"/>
    </location>
</feature>
<evidence type="ECO:0000313" key="3">
    <source>
        <dbReference type="EMBL" id="BDG02980.1"/>
    </source>
</evidence>
<protein>
    <recommendedName>
        <fullName evidence="2">HPP transmembrane region domain-containing protein</fullName>
    </recommendedName>
</protein>
<dbReference type="Proteomes" id="UP001162891">
    <property type="component" value="Chromosome"/>
</dbReference>